<dbReference type="SUPFAM" id="SSF46548">
    <property type="entry name" value="alpha-helical ferredoxin"/>
    <property type="match status" value="1"/>
</dbReference>
<dbReference type="InterPro" id="IPR017900">
    <property type="entry name" value="4Fe4S_Fe_S_CS"/>
</dbReference>
<keyword evidence="5" id="KW-0408">Iron</keyword>
<dbReference type="Gene3D" id="1.10.1060.10">
    <property type="entry name" value="Alpha-helical ferredoxin"/>
    <property type="match status" value="1"/>
</dbReference>
<name>A0A6V8LVY2_9BACT</name>
<gene>
    <name evidence="8" type="ORF">NNJEOMEG_02313</name>
</gene>
<dbReference type="Proteomes" id="UP000494245">
    <property type="component" value="Unassembled WGS sequence"/>
</dbReference>
<dbReference type="AlphaFoldDB" id="A0A6V8LVY2"/>
<keyword evidence="6" id="KW-0411">Iron-sulfur</keyword>
<dbReference type="InterPro" id="IPR009051">
    <property type="entry name" value="Helical_ferredxn"/>
</dbReference>
<dbReference type="NCBIfam" id="NF045724">
    <property type="entry name" value="ferredox_TmcB"/>
    <property type="match status" value="1"/>
</dbReference>
<evidence type="ECO:0000259" key="7">
    <source>
        <dbReference type="PROSITE" id="PS51379"/>
    </source>
</evidence>
<evidence type="ECO:0000313" key="9">
    <source>
        <dbReference type="Proteomes" id="UP000494245"/>
    </source>
</evidence>
<dbReference type="PROSITE" id="PS51379">
    <property type="entry name" value="4FE4S_FER_2"/>
    <property type="match status" value="1"/>
</dbReference>
<keyword evidence="3" id="KW-0479">Metal-binding</keyword>
<keyword evidence="9" id="KW-1185">Reference proteome</keyword>
<comment type="caution">
    <text evidence="8">The sequence shown here is derived from an EMBL/GenBank/DDBJ whole genome shotgun (WGS) entry which is preliminary data.</text>
</comment>
<dbReference type="Pfam" id="PF13183">
    <property type="entry name" value="Fer4_8"/>
    <property type="match status" value="1"/>
</dbReference>
<sequence length="439" mass="49247">MSSQPYELVKDKGLDEGVARLTPEKIAKVVGAVLESEGGARLKAYVDTCAHCGLCAEACHFFHSHDRDPRYAPVAKVKQTLWGILDKGGAVSPDYIARASRVAYTECNLCKRCAMYCPFGIDIAYVVGLMRRICHKLGVTPQYIQDTAHSHSATMNQMWVKDDEWIDSLMWQEAEARDEVADLRIPLEKHGAEIMYSVIGPEPKFRTQLIYQAAVIMHAAGVDWTMPATPGWDNSDMAMYSGDYEIMGRLKRSHFECAQRLGVKRIVMGECGHAFRSVHDVGNRWLGWRDEPVPVIHAVQFYHELITSGKIMIAKKFQEPVTFHDPCNIARGMGLHEMGREVARALCEEVVEMTPNREHNYCCSAGGGVINCGPPFRNTRVHGNKVKAEQLAATGVKTVIAPCHNCHGGLEDIIHHYKLDMKLKFLGDLIYECMEKPWN</sequence>
<dbReference type="Pfam" id="PF02754">
    <property type="entry name" value="CCG"/>
    <property type="match status" value="1"/>
</dbReference>
<keyword evidence="1" id="KW-0813">Transport</keyword>
<reference evidence="8 9" key="1">
    <citation type="submission" date="2020-04" db="EMBL/GenBank/DDBJ databases">
        <authorList>
            <consortium name="Desulfovibrio sp. FSS-1 genome sequencing consortium"/>
            <person name="Shimoshige H."/>
            <person name="Kobayashi H."/>
            <person name="Maekawa T."/>
        </authorList>
    </citation>
    <scope>NUCLEOTIDE SEQUENCE [LARGE SCALE GENOMIC DNA]</scope>
    <source>
        <strain evidence="8 9">SIID29052-01</strain>
    </source>
</reference>
<evidence type="ECO:0000256" key="3">
    <source>
        <dbReference type="ARBA" id="ARBA00022723"/>
    </source>
</evidence>
<dbReference type="GO" id="GO:0051539">
    <property type="term" value="F:4 iron, 4 sulfur cluster binding"/>
    <property type="evidence" value="ECO:0007669"/>
    <property type="project" value="UniProtKB-KW"/>
</dbReference>
<accession>A0A6V8LVY2</accession>
<dbReference type="InterPro" id="IPR004017">
    <property type="entry name" value="Cys_rich_dom"/>
</dbReference>
<evidence type="ECO:0000256" key="6">
    <source>
        <dbReference type="ARBA" id="ARBA00023014"/>
    </source>
</evidence>
<evidence type="ECO:0000256" key="1">
    <source>
        <dbReference type="ARBA" id="ARBA00022448"/>
    </source>
</evidence>
<dbReference type="InterPro" id="IPR017896">
    <property type="entry name" value="4Fe4S_Fe-S-bd"/>
</dbReference>
<evidence type="ECO:0000256" key="2">
    <source>
        <dbReference type="ARBA" id="ARBA00022485"/>
    </source>
</evidence>
<evidence type="ECO:0000313" key="8">
    <source>
        <dbReference type="EMBL" id="GFK94468.1"/>
    </source>
</evidence>
<dbReference type="PROSITE" id="PS00198">
    <property type="entry name" value="4FE4S_FER_1"/>
    <property type="match status" value="1"/>
</dbReference>
<organism evidence="8 9">
    <name type="scientific">Fundidesulfovibrio magnetotacticus</name>
    <dbReference type="NCBI Taxonomy" id="2730080"/>
    <lineage>
        <taxon>Bacteria</taxon>
        <taxon>Pseudomonadati</taxon>
        <taxon>Thermodesulfobacteriota</taxon>
        <taxon>Desulfovibrionia</taxon>
        <taxon>Desulfovibrionales</taxon>
        <taxon>Desulfovibrionaceae</taxon>
        <taxon>Fundidesulfovibrio</taxon>
    </lineage>
</organism>
<dbReference type="EMBL" id="BLTE01000010">
    <property type="protein sequence ID" value="GFK94468.1"/>
    <property type="molecule type" value="Genomic_DNA"/>
</dbReference>
<dbReference type="RefSeq" id="WP_173084578.1">
    <property type="nucleotide sequence ID" value="NZ_BLTE01000010.1"/>
</dbReference>
<protein>
    <recommendedName>
        <fullName evidence="7">4Fe-4S ferredoxin-type domain-containing protein</fullName>
    </recommendedName>
</protein>
<dbReference type="GO" id="GO:0016491">
    <property type="term" value="F:oxidoreductase activity"/>
    <property type="evidence" value="ECO:0007669"/>
    <property type="project" value="UniProtKB-ARBA"/>
</dbReference>
<feature type="domain" description="4Fe-4S ferredoxin-type" evidence="7">
    <location>
        <begin position="40"/>
        <end position="70"/>
    </location>
</feature>
<keyword evidence="2" id="KW-0004">4Fe-4S</keyword>
<reference evidence="8 9" key="2">
    <citation type="submission" date="2020-05" db="EMBL/GenBank/DDBJ databases">
        <title>Draft genome sequence of Desulfovibrio sp. strainFSS-1.</title>
        <authorList>
            <person name="Shimoshige H."/>
            <person name="Kobayashi H."/>
            <person name="Maekawa T."/>
        </authorList>
    </citation>
    <scope>NUCLEOTIDE SEQUENCE [LARGE SCALE GENOMIC DNA]</scope>
    <source>
        <strain evidence="8 9">SIID29052-01</strain>
    </source>
</reference>
<dbReference type="PANTHER" id="PTHR43551:SF1">
    <property type="entry name" value="HETERODISULFIDE REDUCTASE"/>
    <property type="match status" value="1"/>
</dbReference>
<evidence type="ECO:0000256" key="4">
    <source>
        <dbReference type="ARBA" id="ARBA00022982"/>
    </source>
</evidence>
<proteinExistence type="predicted"/>
<keyword evidence="4" id="KW-0249">Electron transport</keyword>
<evidence type="ECO:0000256" key="5">
    <source>
        <dbReference type="ARBA" id="ARBA00023004"/>
    </source>
</evidence>
<dbReference type="GO" id="GO:0046872">
    <property type="term" value="F:metal ion binding"/>
    <property type="evidence" value="ECO:0007669"/>
    <property type="project" value="UniProtKB-KW"/>
</dbReference>
<dbReference type="PANTHER" id="PTHR43551">
    <property type="entry name" value="FUMARATE REDUCTASE IRON-SULFUR SUBUNIT"/>
    <property type="match status" value="1"/>
</dbReference>